<dbReference type="GeneID" id="37026032"/>
<feature type="region of interest" description="Disordered" evidence="1">
    <location>
        <begin position="27"/>
        <end position="72"/>
    </location>
</feature>
<feature type="non-terminal residue" evidence="3">
    <location>
        <position position="1"/>
    </location>
</feature>
<evidence type="ECO:0000313" key="3">
    <source>
        <dbReference type="EMBL" id="PWN30922.1"/>
    </source>
</evidence>
<dbReference type="InterPro" id="IPR036273">
    <property type="entry name" value="CRAL/TRIO_N_dom_sf"/>
</dbReference>
<dbReference type="EMBL" id="KZ819662">
    <property type="protein sequence ID" value="PWN30922.1"/>
    <property type="molecule type" value="Genomic_DNA"/>
</dbReference>
<dbReference type="Pfam" id="PF00650">
    <property type="entry name" value="CRAL_TRIO"/>
    <property type="match status" value="1"/>
</dbReference>
<evidence type="ECO:0000259" key="2">
    <source>
        <dbReference type="PROSITE" id="PS50191"/>
    </source>
</evidence>
<accession>A0A316V0B5</accession>
<keyword evidence="4" id="KW-1185">Reference proteome</keyword>
<feature type="compositionally biased region" description="Basic and acidic residues" evidence="1">
    <location>
        <begin position="49"/>
        <end position="72"/>
    </location>
</feature>
<dbReference type="InterPro" id="IPR036865">
    <property type="entry name" value="CRAL-TRIO_dom_sf"/>
</dbReference>
<feature type="compositionally biased region" description="Polar residues" evidence="1">
    <location>
        <begin position="622"/>
        <end position="636"/>
    </location>
</feature>
<dbReference type="SUPFAM" id="SSF52087">
    <property type="entry name" value="CRAL/TRIO domain"/>
    <property type="match status" value="1"/>
</dbReference>
<protein>
    <recommendedName>
        <fullName evidence="2">CRAL-TRIO domain-containing protein</fullName>
    </recommendedName>
</protein>
<feature type="compositionally biased region" description="Gly residues" evidence="1">
    <location>
        <begin position="31"/>
        <end position="45"/>
    </location>
</feature>
<dbReference type="PROSITE" id="PS50191">
    <property type="entry name" value="CRAL_TRIO"/>
    <property type="match status" value="1"/>
</dbReference>
<dbReference type="Gene3D" id="3.40.525.10">
    <property type="entry name" value="CRAL-TRIO lipid binding domain"/>
    <property type="match status" value="1"/>
</dbReference>
<feature type="region of interest" description="Disordered" evidence="1">
    <location>
        <begin position="439"/>
        <end position="597"/>
    </location>
</feature>
<feature type="region of interest" description="Disordered" evidence="1">
    <location>
        <begin position="622"/>
        <end position="642"/>
    </location>
</feature>
<dbReference type="AlphaFoldDB" id="A0A316V0B5"/>
<dbReference type="SMART" id="SM01100">
    <property type="entry name" value="CRAL_TRIO_N"/>
    <property type="match status" value="1"/>
</dbReference>
<dbReference type="Pfam" id="PF03765">
    <property type="entry name" value="CRAL_TRIO_N"/>
    <property type="match status" value="1"/>
</dbReference>
<gene>
    <name evidence="3" type="ORF">BDZ90DRAFT_215149</name>
</gene>
<dbReference type="InterPro" id="IPR001251">
    <property type="entry name" value="CRAL-TRIO_dom"/>
</dbReference>
<feature type="compositionally biased region" description="Basic and acidic residues" evidence="1">
    <location>
        <begin position="439"/>
        <end position="461"/>
    </location>
</feature>
<reference evidence="3 4" key="1">
    <citation type="journal article" date="2018" name="Mol. Biol. Evol.">
        <title>Broad Genomic Sampling Reveals a Smut Pathogenic Ancestry of the Fungal Clade Ustilaginomycotina.</title>
        <authorList>
            <person name="Kijpornyongpan T."/>
            <person name="Mondo S.J."/>
            <person name="Barry K."/>
            <person name="Sandor L."/>
            <person name="Lee J."/>
            <person name="Lipzen A."/>
            <person name="Pangilinan J."/>
            <person name="LaButti K."/>
            <person name="Hainaut M."/>
            <person name="Henrissat B."/>
            <person name="Grigoriev I.V."/>
            <person name="Spatafora J.W."/>
            <person name="Aime M.C."/>
        </authorList>
    </citation>
    <scope>NUCLEOTIDE SEQUENCE [LARGE SCALE GENOMIC DNA]</scope>
    <source>
        <strain evidence="3 4">MCA 5214</strain>
    </source>
</reference>
<sequence length="642" mass="70681">GYVGNLTDEQDKKLREAWKQYFSILDKAKGGGKSGGGGGGGGDGEGYSDDPKKSGIANDDKAKDEAKAKEEQKALNELTEQYGQEALKEAFWKFIKLDDPDTCILRFLRARKWDVDRGMAMLAGCMKWRLDNGIEDLALQGDEGNAKIEKFLEQQRSGKTYAFGAAKNECPCCYIHVRKHFTKGQPAESMQKYVAYAMESFRLLLVPPNDKVVLFFDLNKFGLANMDWGCILYIVKCLEAYFPESLHTLVVYKAPWIFSGIWKILGPLLDPTVRSKVVFMSKPEECAHLLPADRLIAELGGDVDFDFTKAWQEPRDGENKVDEEEKKKRQDAFQKVADEYEEVTKKWAEGDSSKELLDKRLILVKKLRVAQFEKEPFTRGRTQLHRDATIDGQGIVTWMYKQKNGEAIRHIVGRKFCAAVIKRELKEIEEEGMSIKDAEKKTDDALEKQDWEKKDDKKGEEAAAGAGAGAAAGAGGAAAAAGSGEASKDEFHDAPVADKKTVAKAESKDHIAVPHDEKADKAANGHPQNGDAAPEANGNGDAVSKQKSNGGASDYGKSGDGAVSEKQCEYDQGSSAATDRHSTRLSHSYSTVDTAKNLVRIAFPSETSQSWGMQRRPYRLSLTSSPLHRLPSSSAGASRLGP</sequence>
<feature type="compositionally biased region" description="Gly residues" evidence="1">
    <location>
        <begin position="466"/>
        <end position="476"/>
    </location>
</feature>
<name>A0A316V0B5_9BASI</name>
<dbReference type="PANTHER" id="PTHR46590">
    <property type="entry name" value="PHOSPHATIDYLINOSITOL TRANSFER PROTEIN CSR1-RELATED"/>
    <property type="match status" value="1"/>
</dbReference>
<dbReference type="InterPro" id="IPR052432">
    <property type="entry name" value="PITP/CRAL-TRIO"/>
</dbReference>
<dbReference type="SUPFAM" id="SSF46938">
    <property type="entry name" value="CRAL/TRIO N-terminal domain"/>
    <property type="match status" value="1"/>
</dbReference>
<feature type="domain" description="CRAL-TRIO" evidence="2">
    <location>
        <begin position="192"/>
        <end position="307"/>
    </location>
</feature>
<proteinExistence type="predicted"/>
<dbReference type="CDD" id="cd00170">
    <property type="entry name" value="SEC14"/>
    <property type="match status" value="1"/>
</dbReference>
<organism evidence="3 4">
    <name type="scientific">Jaminaea rosea</name>
    <dbReference type="NCBI Taxonomy" id="1569628"/>
    <lineage>
        <taxon>Eukaryota</taxon>
        <taxon>Fungi</taxon>
        <taxon>Dikarya</taxon>
        <taxon>Basidiomycota</taxon>
        <taxon>Ustilaginomycotina</taxon>
        <taxon>Exobasidiomycetes</taxon>
        <taxon>Microstromatales</taxon>
        <taxon>Microstromatales incertae sedis</taxon>
        <taxon>Jaminaea</taxon>
    </lineage>
</organism>
<dbReference type="STRING" id="1569628.A0A316V0B5"/>
<dbReference type="SMART" id="SM00516">
    <property type="entry name" value="SEC14"/>
    <property type="match status" value="1"/>
</dbReference>
<dbReference type="PANTHER" id="PTHR46590:SF1">
    <property type="entry name" value="PHOSPHATIDYLINOSITOL TRANSFER PROTEIN CSR1"/>
    <property type="match status" value="1"/>
</dbReference>
<feature type="compositionally biased region" description="Polar residues" evidence="1">
    <location>
        <begin position="585"/>
        <end position="594"/>
    </location>
</feature>
<dbReference type="RefSeq" id="XP_025365534.1">
    <property type="nucleotide sequence ID" value="XM_025504209.1"/>
</dbReference>
<feature type="compositionally biased region" description="Basic and acidic residues" evidence="1">
    <location>
        <begin position="486"/>
        <end position="523"/>
    </location>
</feature>
<evidence type="ECO:0000313" key="4">
    <source>
        <dbReference type="Proteomes" id="UP000245884"/>
    </source>
</evidence>
<dbReference type="OrthoDB" id="43460at2759"/>
<dbReference type="InterPro" id="IPR011074">
    <property type="entry name" value="CRAL/TRIO_N_dom"/>
</dbReference>
<dbReference type="Proteomes" id="UP000245884">
    <property type="component" value="Unassembled WGS sequence"/>
</dbReference>
<evidence type="ECO:0000256" key="1">
    <source>
        <dbReference type="SAM" id="MobiDB-lite"/>
    </source>
</evidence>